<evidence type="ECO:0000256" key="8">
    <source>
        <dbReference type="SAM" id="MobiDB-lite"/>
    </source>
</evidence>
<dbReference type="PROSITE" id="PS51885">
    <property type="entry name" value="NEPRILYSIN"/>
    <property type="match status" value="1"/>
</dbReference>
<evidence type="ECO:0000256" key="9">
    <source>
        <dbReference type="SAM" id="Phobius"/>
    </source>
</evidence>
<protein>
    <submittedName>
        <fullName evidence="12">Uncharacterized protein</fullName>
    </submittedName>
</protein>
<keyword evidence="4" id="KW-0479">Metal-binding</keyword>
<keyword evidence="5" id="KW-0378">Hydrolase</keyword>
<evidence type="ECO:0000256" key="2">
    <source>
        <dbReference type="ARBA" id="ARBA00007357"/>
    </source>
</evidence>
<dbReference type="OMA" id="ATKVTYE"/>
<keyword evidence="13" id="KW-1185">Reference proteome</keyword>
<keyword evidence="9" id="KW-0472">Membrane</keyword>
<dbReference type="GO" id="GO:0016485">
    <property type="term" value="P:protein processing"/>
    <property type="evidence" value="ECO:0007669"/>
    <property type="project" value="TreeGrafter"/>
</dbReference>
<dbReference type="InterPro" id="IPR042089">
    <property type="entry name" value="Peptidase_M13_dom_2"/>
</dbReference>
<evidence type="ECO:0000259" key="10">
    <source>
        <dbReference type="Pfam" id="PF01431"/>
    </source>
</evidence>
<evidence type="ECO:0000256" key="6">
    <source>
        <dbReference type="ARBA" id="ARBA00022833"/>
    </source>
</evidence>
<keyword evidence="6" id="KW-0862">Zinc</keyword>
<reference evidence="12" key="2">
    <citation type="submission" date="2021-09" db="EMBL/GenBank/DDBJ databases">
        <authorList>
            <person name="Jia N."/>
            <person name="Wang J."/>
            <person name="Shi W."/>
            <person name="Du L."/>
            <person name="Sun Y."/>
            <person name="Zhan W."/>
            <person name="Jiang J."/>
            <person name="Wang Q."/>
            <person name="Zhang B."/>
            <person name="Ji P."/>
            <person name="Sakyi L.B."/>
            <person name="Cui X."/>
            <person name="Yuan T."/>
            <person name="Jiang B."/>
            <person name="Yang W."/>
            <person name="Lam T.T.-Y."/>
            <person name="Chang Q."/>
            <person name="Ding S."/>
            <person name="Wang X."/>
            <person name="Zhu J."/>
            <person name="Ruan X."/>
            <person name="Zhao L."/>
            <person name="Wei J."/>
            <person name="Que T."/>
            <person name="Du C."/>
            <person name="Cheng J."/>
            <person name="Dai P."/>
            <person name="Han X."/>
            <person name="Huang E."/>
            <person name="Gao Y."/>
            <person name="Liu J."/>
            <person name="Shao H."/>
            <person name="Ye R."/>
            <person name="Li L."/>
            <person name="Wei W."/>
            <person name="Wang X."/>
            <person name="Wang C."/>
            <person name="Huo Q."/>
            <person name="Li W."/>
            <person name="Guo W."/>
            <person name="Chen H."/>
            <person name="Chen S."/>
            <person name="Zhou L."/>
            <person name="Zhou L."/>
            <person name="Ni X."/>
            <person name="Tian J."/>
            <person name="Zhou Y."/>
            <person name="Sheng Y."/>
            <person name="Liu T."/>
            <person name="Pan Y."/>
            <person name="Xia L."/>
            <person name="Li J."/>
            <person name="Zhao F."/>
            <person name="Cao W."/>
        </authorList>
    </citation>
    <scope>NUCLEOTIDE SEQUENCE</scope>
    <source>
        <strain evidence="12">Rsan-2018</strain>
        <tissue evidence="12">Larvae</tissue>
    </source>
</reference>
<evidence type="ECO:0000313" key="13">
    <source>
        <dbReference type="Proteomes" id="UP000821837"/>
    </source>
</evidence>
<dbReference type="InterPro" id="IPR024079">
    <property type="entry name" value="MetalloPept_cat_dom_sf"/>
</dbReference>
<evidence type="ECO:0000256" key="1">
    <source>
        <dbReference type="ARBA" id="ARBA00001947"/>
    </source>
</evidence>
<dbReference type="EMBL" id="JABSTV010001249">
    <property type="protein sequence ID" value="KAH7962422.1"/>
    <property type="molecule type" value="Genomic_DNA"/>
</dbReference>
<evidence type="ECO:0000256" key="7">
    <source>
        <dbReference type="ARBA" id="ARBA00023049"/>
    </source>
</evidence>
<dbReference type="AlphaFoldDB" id="A0A9D4Q1V3"/>
<dbReference type="PANTHER" id="PTHR11733:SF241">
    <property type="entry name" value="GH26575P-RELATED"/>
    <property type="match status" value="1"/>
</dbReference>
<sequence>MSGGGEAPATPWAATAATSIFPPRSQPLRWRLCVVCSALGVVVIGIGASLALHRIVSGPGAGSRGLLESGRRSRDATSSPLKPGRRDSAPSCVGESCHLLARYISESLQDGDPCDNFYEYVCANWSATYQLQGEAMYSEAVMSTRELEDKLTAMLAAGTEDTGSRAMFDLYSACLNMSTSGSEKLVFQEILDSVGLSGFPYAWSLASSAAVAGRLLRITGVSPFVHVSLTDSGIMLHGARTLFPDFVYVANAHRGWYIDAARRIAHMPMPELFDFEQELVALLSAPLEEFVTVSVKELESTAEWNWAEFLTNAIFGIRTITTATKVTYEPKRLGVGLLGLVSSTKPALVLNYLGFRLALAYAPMLPGKRFRKLSDVAVAHTVGWEDGWGERRSHVCTVIAARAEPGLAAYLLAVQSKHDENEPVLKSMAEHAKRDVLEFLGEMSWVTESFLAKLEHRVKTLKTAFFVPAEWRKFAFRTSQCRPFNCASANLRAVDLFRKMVVQRQRRRLAASRRPFPDYPLDLFEADSRVLGDGTLFVPLGAVRGTYHQDAFWEYHLPRVLLQMSSALMDVFRDVSFQLRSNYTDLHNRFAVAESCLREDRLSMSEATSVPFSSNGTAREDVRDLLAVAAAFRAYSRLIGTSREGTLPGLPFSNDQLFFVHFALNRCERYDTAYEDQLLRHGRRAHARYRVNGPLRHSISFNRAFQCRRGSYMNPRRKCVF</sequence>
<dbReference type="VEuPathDB" id="VectorBase:RSAN_030161"/>
<feature type="domain" description="Peptidase M13 N-terminal" evidence="11">
    <location>
        <begin position="113"/>
        <end position="463"/>
    </location>
</feature>
<keyword evidence="7" id="KW-0482">Metalloprotease</keyword>
<comment type="cofactor">
    <cofactor evidence="1">
        <name>Zn(2+)</name>
        <dbReference type="ChEBI" id="CHEBI:29105"/>
    </cofactor>
</comment>
<evidence type="ECO:0000313" key="12">
    <source>
        <dbReference type="EMBL" id="KAH7962422.1"/>
    </source>
</evidence>
<dbReference type="Gene3D" id="1.10.1380.10">
    <property type="entry name" value="Neutral endopeptidase , domain2"/>
    <property type="match status" value="2"/>
</dbReference>
<organism evidence="12 13">
    <name type="scientific">Rhipicephalus sanguineus</name>
    <name type="common">Brown dog tick</name>
    <name type="synonym">Ixodes sanguineus</name>
    <dbReference type="NCBI Taxonomy" id="34632"/>
    <lineage>
        <taxon>Eukaryota</taxon>
        <taxon>Metazoa</taxon>
        <taxon>Ecdysozoa</taxon>
        <taxon>Arthropoda</taxon>
        <taxon>Chelicerata</taxon>
        <taxon>Arachnida</taxon>
        <taxon>Acari</taxon>
        <taxon>Parasitiformes</taxon>
        <taxon>Ixodida</taxon>
        <taxon>Ixodoidea</taxon>
        <taxon>Ixodidae</taxon>
        <taxon>Rhipicephalinae</taxon>
        <taxon>Rhipicephalus</taxon>
        <taxon>Rhipicephalus</taxon>
    </lineage>
</organism>
<dbReference type="Proteomes" id="UP000821837">
    <property type="component" value="Chromosome 3"/>
</dbReference>
<dbReference type="SUPFAM" id="SSF55486">
    <property type="entry name" value="Metalloproteases ('zincins'), catalytic domain"/>
    <property type="match status" value="2"/>
</dbReference>
<proteinExistence type="inferred from homology"/>
<evidence type="ECO:0000256" key="5">
    <source>
        <dbReference type="ARBA" id="ARBA00022801"/>
    </source>
</evidence>
<dbReference type="OrthoDB" id="6486956at2759"/>
<dbReference type="Gene3D" id="3.40.390.10">
    <property type="entry name" value="Collagenase (Catalytic Domain)"/>
    <property type="match status" value="3"/>
</dbReference>
<dbReference type="InterPro" id="IPR018497">
    <property type="entry name" value="Peptidase_M13_C"/>
</dbReference>
<feature type="transmembrane region" description="Helical" evidence="9">
    <location>
        <begin position="32"/>
        <end position="52"/>
    </location>
</feature>
<keyword evidence="9" id="KW-1133">Transmembrane helix</keyword>
<keyword evidence="9" id="KW-0812">Transmembrane</keyword>
<keyword evidence="3" id="KW-0645">Protease</keyword>
<dbReference type="GO" id="GO:0004222">
    <property type="term" value="F:metalloendopeptidase activity"/>
    <property type="evidence" value="ECO:0007669"/>
    <property type="project" value="InterPro"/>
</dbReference>
<evidence type="ECO:0000256" key="3">
    <source>
        <dbReference type="ARBA" id="ARBA00022670"/>
    </source>
</evidence>
<comment type="caution">
    <text evidence="12">The sequence shown here is derived from an EMBL/GenBank/DDBJ whole genome shotgun (WGS) entry which is preliminary data.</text>
</comment>
<evidence type="ECO:0000256" key="4">
    <source>
        <dbReference type="ARBA" id="ARBA00022723"/>
    </source>
</evidence>
<dbReference type="GO" id="GO:0005886">
    <property type="term" value="C:plasma membrane"/>
    <property type="evidence" value="ECO:0007669"/>
    <property type="project" value="TreeGrafter"/>
</dbReference>
<feature type="domain" description="Peptidase M13 C-terminal" evidence="10">
    <location>
        <begin position="602"/>
        <end position="719"/>
    </location>
</feature>
<dbReference type="InterPro" id="IPR008753">
    <property type="entry name" value="Peptidase_M13_N"/>
</dbReference>
<evidence type="ECO:0000259" key="11">
    <source>
        <dbReference type="Pfam" id="PF05649"/>
    </source>
</evidence>
<dbReference type="GO" id="GO:0046872">
    <property type="term" value="F:metal ion binding"/>
    <property type="evidence" value="ECO:0007669"/>
    <property type="project" value="UniProtKB-KW"/>
</dbReference>
<dbReference type="Pfam" id="PF05649">
    <property type="entry name" value="Peptidase_M13_N"/>
    <property type="match status" value="1"/>
</dbReference>
<comment type="similarity">
    <text evidence="2">Belongs to the peptidase M13 family.</text>
</comment>
<reference evidence="12" key="1">
    <citation type="journal article" date="2020" name="Cell">
        <title>Large-Scale Comparative Analyses of Tick Genomes Elucidate Their Genetic Diversity and Vector Capacities.</title>
        <authorList>
            <consortium name="Tick Genome and Microbiome Consortium (TIGMIC)"/>
            <person name="Jia N."/>
            <person name="Wang J."/>
            <person name="Shi W."/>
            <person name="Du L."/>
            <person name="Sun Y."/>
            <person name="Zhan W."/>
            <person name="Jiang J.F."/>
            <person name="Wang Q."/>
            <person name="Zhang B."/>
            <person name="Ji P."/>
            <person name="Bell-Sakyi L."/>
            <person name="Cui X.M."/>
            <person name="Yuan T.T."/>
            <person name="Jiang B.G."/>
            <person name="Yang W.F."/>
            <person name="Lam T.T."/>
            <person name="Chang Q.C."/>
            <person name="Ding S.J."/>
            <person name="Wang X.J."/>
            <person name="Zhu J.G."/>
            <person name="Ruan X.D."/>
            <person name="Zhao L."/>
            <person name="Wei J.T."/>
            <person name="Ye R.Z."/>
            <person name="Que T.C."/>
            <person name="Du C.H."/>
            <person name="Zhou Y.H."/>
            <person name="Cheng J.X."/>
            <person name="Dai P.F."/>
            <person name="Guo W.B."/>
            <person name="Han X.H."/>
            <person name="Huang E.J."/>
            <person name="Li L.F."/>
            <person name="Wei W."/>
            <person name="Gao Y.C."/>
            <person name="Liu J.Z."/>
            <person name="Shao H.Z."/>
            <person name="Wang X."/>
            <person name="Wang C.C."/>
            <person name="Yang T.C."/>
            <person name="Huo Q.B."/>
            <person name="Li W."/>
            <person name="Chen H.Y."/>
            <person name="Chen S.E."/>
            <person name="Zhou L.G."/>
            <person name="Ni X.B."/>
            <person name="Tian J.H."/>
            <person name="Sheng Y."/>
            <person name="Liu T."/>
            <person name="Pan Y.S."/>
            <person name="Xia L.Y."/>
            <person name="Li J."/>
            <person name="Zhao F."/>
            <person name="Cao W.C."/>
        </authorList>
    </citation>
    <scope>NUCLEOTIDE SEQUENCE</scope>
    <source>
        <strain evidence="12">Rsan-2018</strain>
    </source>
</reference>
<dbReference type="InterPro" id="IPR000718">
    <property type="entry name" value="Peptidase_M13"/>
</dbReference>
<accession>A0A9D4Q1V3</accession>
<feature type="region of interest" description="Disordered" evidence="8">
    <location>
        <begin position="64"/>
        <end position="91"/>
    </location>
</feature>
<dbReference type="PANTHER" id="PTHR11733">
    <property type="entry name" value="ZINC METALLOPROTEASE FAMILY M13 NEPRILYSIN-RELATED"/>
    <property type="match status" value="1"/>
</dbReference>
<gene>
    <name evidence="12" type="ORF">HPB52_016003</name>
</gene>
<name>A0A9D4Q1V3_RHISA</name>
<dbReference type="Pfam" id="PF01431">
    <property type="entry name" value="Peptidase_M13"/>
    <property type="match status" value="1"/>
</dbReference>